<keyword evidence="1" id="KW-1133">Transmembrane helix</keyword>
<keyword evidence="1" id="KW-0812">Transmembrane</keyword>
<accession>A0A7X0RV29</accession>
<name>A0A7X0RV29_9BACL</name>
<dbReference type="EMBL" id="JACJVP010000045">
    <property type="protein sequence ID" value="MBB6674237.1"/>
    <property type="molecule type" value="Genomic_DNA"/>
</dbReference>
<dbReference type="Proteomes" id="UP000547209">
    <property type="component" value="Unassembled WGS sequence"/>
</dbReference>
<protein>
    <submittedName>
        <fullName evidence="2">DUF4321 domain-containing protein</fullName>
    </submittedName>
</protein>
<evidence type="ECO:0000256" key="1">
    <source>
        <dbReference type="SAM" id="Phobius"/>
    </source>
</evidence>
<keyword evidence="1" id="KW-0472">Membrane</keyword>
<organism evidence="2 3">
    <name type="scientific">Cohnella nanjingensis</name>
    <dbReference type="NCBI Taxonomy" id="1387779"/>
    <lineage>
        <taxon>Bacteria</taxon>
        <taxon>Bacillati</taxon>
        <taxon>Bacillota</taxon>
        <taxon>Bacilli</taxon>
        <taxon>Bacillales</taxon>
        <taxon>Paenibacillaceae</taxon>
        <taxon>Cohnella</taxon>
    </lineage>
</organism>
<comment type="caution">
    <text evidence="2">The sequence shown here is derived from an EMBL/GenBank/DDBJ whole genome shotgun (WGS) entry which is preliminary data.</text>
</comment>
<reference evidence="2 3" key="1">
    <citation type="submission" date="2020-08" db="EMBL/GenBank/DDBJ databases">
        <title>Cohnella phylogeny.</title>
        <authorList>
            <person name="Dunlap C."/>
        </authorList>
    </citation>
    <scope>NUCLEOTIDE SEQUENCE [LARGE SCALE GENOMIC DNA]</scope>
    <source>
        <strain evidence="2 3">DSM 28246</strain>
    </source>
</reference>
<feature type="transmembrane region" description="Helical" evidence="1">
    <location>
        <begin position="52"/>
        <end position="77"/>
    </location>
</feature>
<dbReference type="AlphaFoldDB" id="A0A7X0RV29"/>
<evidence type="ECO:0000313" key="2">
    <source>
        <dbReference type="EMBL" id="MBB6674237.1"/>
    </source>
</evidence>
<dbReference type="Pfam" id="PF14209">
    <property type="entry name" value="DUF4321"/>
    <property type="match status" value="1"/>
</dbReference>
<gene>
    <name evidence="2" type="ORF">H7C19_26490</name>
</gene>
<keyword evidence="3" id="KW-1185">Reference proteome</keyword>
<dbReference type="InterPro" id="IPR025470">
    <property type="entry name" value="DUF4321"/>
</dbReference>
<sequence>MKKNGWVLLLFLFLGILGGALLAHWLEAVPGLGFLTRTVKVHWSPSADLLVLVYNINIALNISLLSLVGAVVAIWLYRKM</sequence>
<proteinExistence type="predicted"/>
<evidence type="ECO:0000313" key="3">
    <source>
        <dbReference type="Proteomes" id="UP000547209"/>
    </source>
</evidence>